<dbReference type="Proteomes" id="UP000252698">
    <property type="component" value="Chromosome"/>
</dbReference>
<organism evidence="2 3">
    <name type="scientific">Streptomyces atratus</name>
    <dbReference type="NCBI Taxonomy" id="1893"/>
    <lineage>
        <taxon>Bacteria</taxon>
        <taxon>Bacillati</taxon>
        <taxon>Actinomycetota</taxon>
        <taxon>Actinomycetes</taxon>
        <taxon>Kitasatosporales</taxon>
        <taxon>Streptomycetaceae</taxon>
        <taxon>Streptomyces</taxon>
    </lineage>
</organism>
<dbReference type="EMBL" id="CP027306">
    <property type="protein sequence ID" value="AXE81655.1"/>
    <property type="molecule type" value="Genomic_DNA"/>
</dbReference>
<protein>
    <submittedName>
        <fullName evidence="2">Uncharacterized protein</fullName>
    </submittedName>
</protein>
<reference evidence="2 3" key="1">
    <citation type="journal article" date="2018" name="Front. Microbiol.">
        <title>Genome Sequencing of Streptomyces atratus SCSIOZH16 and Activation Production of Nocardamine via Metabolic Engineering.</title>
        <authorList>
            <person name="Li Y."/>
            <person name="Zhang C."/>
            <person name="Liu C."/>
            <person name="Ju J."/>
            <person name="Ma J."/>
        </authorList>
    </citation>
    <scope>NUCLEOTIDE SEQUENCE [LARGE SCALE GENOMIC DNA]</scope>
    <source>
        <strain evidence="2 3">SCSIO_ZH16</strain>
    </source>
</reference>
<proteinExistence type="predicted"/>
<feature type="region of interest" description="Disordered" evidence="1">
    <location>
        <begin position="40"/>
        <end position="61"/>
    </location>
</feature>
<name>A0A2Z5JQI5_STRAR</name>
<dbReference type="RefSeq" id="WP_114248060.1">
    <property type="nucleotide sequence ID" value="NZ_CP027306.1"/>
</dbReference>
<gene>
    <name evidence="2" type="ORF">C5746_37245</name>
</gene>
<evidence type="ECO:0000313" key="3">
    <source>
        <dbReference type="Proteomes" id="UP000252698"/>
    </source>
</evidence>
<evidence type="ECO:0000313" key="2">
    <source>
        <dbReference type="EMBL" id="AXE81655.1"/>
    </source>
</evidence>
<dbReference type="KEGG" id="sata:C5746_37245"/>
<dbReference type="GeneID" id="95523972"/>
<evidence type="ECO:0000256" key="1">
    <source>
        <dbReference type="SAM" id="MobiDB-lite"/>
    </source>
</evidence>
<sequence length="91" mass="9394">MTVSITSAPSVSPLKPSRMAGLVLTGFSSGLLGPYLRVPGVREPGSLRPTRNGTPPAEDPWMPAIGLGFPGAGAHWAGAGASRCPWRRSRG</sequence>
<dbReference type="AlphaFoldDB" id="A0A2Z5JQI5"/>
<accession>A0A2Z5JQI5</accession>